<dbReference type="Proteomes" id="UP000712713">
    <property type="component" value="Unassembled WGS sequence"/>
</dbReference>
<evidence type="ECO:0000256" key="2">
    <source>
        <dbReference type="ARBA" id="ARBA00023125"/>
    </source>
</evidence>
<dbReference type="GO" id="GO:0000976">
    <property type="term" value="F:transcription cis-regulatory region binding"/>
    <property type="evidence" value="ECO:0007669"/>
    <property type="project" value="TreeGrafter"/>
</dbReference>
<dbReference type="InterPro" id="IPR028082">
    <property type="entry name" value="Peripla_BP_I"/>
</dbReference>
<dbReference type="PRINTS" id="PR00036">
    <property type="entry name" value="HTHLACI"/>
</dbReference>
<reference evidence="5" key="2">
    <citation type="submission" date="2021-09" db="EMBL/GenBank/DDBJ databases">
        <authorList>
            <person name="Gilroy R."/>
        </authorList>
    </citation>
    <scope>NUCLEOTIDE SEQUENCE</scope>
    <source>
        <strain evidence="5">ChiGjej3B3-7470</strain>
    </source>
</reference>
<dbReference type="SUPFAM" id="SSF53822">
    <property type="entry name" value="Periplasmic binding protein-like I"/>
    <property type="match status" value="1"/>
</dbReference>
<dbReference type="InterPro" id="IPR010982">
    <property type="entry name" value="Lambda_DNA-bd_dom_sf"/>
</dbReference>
<dbReference type="InterPro" id="IPR000843">
    <property type="entry name" value="HTH_LacI"/>
</dbReference>
<keyword evidence="1" id="KW-0805">Transcription regulation</keyword>
<dbReference type="PROSITE" id="PS00356">
    <property type="entry name" value="HTH_LACI_1"/>
    <property type="match status" value="1"/>
</dbReference>
<keyword evidence="2" id="KW-0238">DNA-binding</keyword>
<dbReference type="Pfam" id="PF00356">
    <property type="entry name" value="LacI"/>
    <property type="match status" value="1"/>
</dbReference>
<sequence length="338" mass="35534">MTATSMRRVTIRDVALAAGVSVSTISKVVNGRSGIAADTQERVRAVVEEMGYVGAVGAQTLRRQKTGVVGVLVSRFEPYSAEVLKGVSAAIEGSGYELMAWSGVTKPGAAASGWERRLLGRLAGGLIDGAIVVTPSVTPPVGGFPLVVVDPHELSDDTPTVRSDDAGGARRATAHLLSLGHTRIGFLGGRHDLASARAREDGFRQAMAAAGVAVDPRLVAHGDYTNAGAMGPARHLLTQEQRPTAIFAANDVSALRVITEANRLGLSVPEELSVIGFDDVPEAAKAAPRLTTMAQPMQQLGATAMEMLLRLLRDQAPTRRHACLSTQLIVRRSTAPLR</sequence>
<feature type="domain" description="HTH lacI-type" evidence="4">
    <location>
        <begin position="9"/>
        <end position="63"/>
    </location>
</feature>
<dbReference type="InterPro" id="IPR046335">
    <property type="entry name" value="LacI/GalR-like_sensor"/>
</dbReference>
<proteinExistence type="predicted"/>
<organism evidence="5 6">
    <name type="scientific">Tessaracoccus flavescens</name>
    <dbReference type="NCBI Taxonomy" id="399497"/>
    <lineage>
        <taxon>Bacteria</taxon>
        <taxon>Bacillati</taxon>
        <taxon>Actinomycetota</taxon>
        <taxon>Actinomycetes</taxon>
        <taxon>Propionibacteriales</taxon>
        <taxon>Propionibacteriaceae</taxon>
        <taxon>Tessaracoccus</taxon>
    </lineage>
</organism>
<dbReference type="SMART" id="SM00354">
    <property type="entry name" value="HTH_LACI"/>
    <property type="match status" value="1"/>
</dbReference>
<name>A0A921EQA7_9ACTN</name>
<dbReference type="CDD" id="cd06267">
    <property type="entry name" value="PBP1_LacI_sugar_binding-like"/>
    <property type="match status" value="1"/>
</dbReference>
<evidence type="ECO:0000313" key="6">
    <source>
        <dbReference type="Proteomes" id="UP000712713"/>
    </source>
</evidence>
<dbReference type="PANTHER" id="PTHR30146">
    <property type="entry name" value="LACI-RELATED TRANSCRIPTIONAL REPRESSOR"/>
    <property type="match status" value="1"/>
</dbReference>
<dbReference type="PANTHER" id="PTHR30146:SF153">
    <property type="entry name" value="LACTOSE OPERON REPRESSOR"/>
    <property type="match status" value="1"/>
</dbReference>
<reference evidence="5" key="1">
    <citation type="journal article" date="2021" name="PeerJ">
        <title>Extensive microbial diversity within the chicken gut microbiome revealed by metagenomics and culture.</title>
        <authorList>
            <person name="Gilroy R."/>
            <person name="Ravi A."/>
            <person name="Getino M."/>
            <person name="Pursley I."/>
            <person name="Horton D.L."/>
            <person name="Alikhan N.F."/>
            <person name="Baker D."/>
            <person name="Gharbi K."/>
            <person name="Hall N."/>
            <person name="Watson M."/>
            <person name="Adriaenssens E.M."/>
            <person name="Foster-Nyarko E."/>
            <person name="Jarju S."/>
            <person name="Secka A."/>
            <person name="Antonio M."/>
            <person name="Oren A."/>
            <person name="Chaudhuri R.R."/>
            <person name="La Ragione R."/>
            <person name="Hildebrand F."/>
            <person name="Pallen M.J."/>
        </authorList>
    </citation>
    <scope>NUCLEOTIDE SEQUENCE</scope>
    <source>
        <strain evidence="5">ChiGjej3B3-7470</strain>
    </source>
</reference>
<dbReference type="AlphaFoldDB" id="A0A921EQA7"/>
<protein>
    <submittedName>
        <fullName evidence="5">LacI family transcriptional regulator</fullName>
    </submittedName>
</protein>
<evidence type="ECO:0000259" key="4">
    <source>
        <dbReference type="PROSITE" id="PS50932"/>
    </source>
</evidence>
<dbReference type="PROSITE" id="PS50932">
    <property type="entry name" value="HTH_LACI_2"/>
    <property type="match status" value="1"/>
</dbReference>
<dbReference type="GO" id="GO:0003700">
    <property type="term" value="F:DNA-binding transcription factor activity"/>
    <property type="evidence" value="ECO:0007669"/>
    <property type="project" value="TreeGrafter"/>
</dbReference>
<dbReference type="CDD" id="cd01392">
    <property type="entry name" value="HTH_LacI"/>
    <property type="match status" value="1"/>
</dbReference>
<accession>A0A921EQA7</accession>
<dbReference type="SUPFAM" id="SSF47413">
    <property type="entry name" value="lambda repressor-like DNA-binding domains"/>
    <property type="match status" value="1"/>
</dbReference>
<comment type="caution">
    <text evidence="5">The sequence shown here is derived from an EMBL/GenBank/DDBJ whole genome shotgun (WGS) entry which is preliminary data.</text>
</comment>
<gene>
    <name evidence="5" type="ORF">K8V15_06210</name>
</gene>
<dbReference type="Gene3D" id="1.10.260.40">
    <property type="entry name" value="lambda repressor-like DNA-binding domains"/>
    <property type="match status" value="1"/>
</dbReference>
<dbReference type="Gene3D" id="3.40.50.2300">
    <property type="match status" value="2"/>
</dbReference>
<dbReference type="EMBL" id="DYZF01000157">
    <property type="protein sequence ID" value="HJE51556.1"/>
    <property type="molecule type" value="Genomic_DNA"/>
</dbReference>
<dbReference type="Pfam" id="PF13377">
    <property type="entry name" value="Peripla_BP_3"/>
    <property type="match status" value="1"/>
</dbReference>
<keyword evidence="3" id="KW-0804">Transcription</keyword>
<evidence type="ECO:0000256" key="1">
    <source>
        <dbReference type="ARBA" id="ARBA00023015"/>
    </source>
</evidence>
<evidence type="ECO:0000313" key="5">
    <source>
        <dbReference type="EMBL" id="HJE51556.1"/>
    </source>
</evidence>
<evidence type="ECO:0000256" key="3">
    <source>
        <dbReference type="ARBA" id="ARBA00023163"/>
    </source>
</evidence>